<reference evidence="1 2" key="1">
    <citation type="journal article" date="2019" name="Nat. Ecol. Evol.">
        <title>Megaphylogeny resolves global patterns of mushroom evolution.</title>
        <authorList>
            <person name="Varga T."/>
            <person name="Krizsan K."/>
            <person name="Foldi C."/>
            <person name="Dima B."/>
            <person name="Sanchez-Garcia M."/>
            <person name="Sanchez-Ramirez S."/>
            <person name="Szollosi G.J."/>
            <person name="Szarkandi J.G."/>
            <person name="Papp V."/>
            <person name="Albert L."/>
            <person name="Andreopoulos W."/>
            <person name="Angelini C."/>
            <person name="Antonin V."/>
            <person name="Barry K.W."/>
            <person name="Bougher N.L."/>
            <person name="Buchanan P."/>
            <person name="Buyck B."/>
            <person name="Bense V."/>
            <person name="Catcheside P."/>
            <person name="Chovatia M."/>
            <person name="Cooper J."/>
            <person name="Damon W."/>
            <person name="Desjardin D."/>
            <person name="Finy P."/>
            <person name="Geml J."/>
            <person name="Haridas S."/>
            <person name="Hughes K."/>
            <person name="Justo A."/>
            <person name="Karasinski D."/>
            <person name="Kautmanova I."/>
            <person name="Kiss B."/>
            <person name="Kocsube S."/>
            <person name="Kotiranta H."/>
            <person name="LaButti K.M."/>
            <person name="Lechner B.E."/>
            <person name="Liimatainen K."/>
            <person name="Lipzen A."/>
            <person name="Lukacs Z."/>
            <person name="Mihaltcheva S."/>
            <person name="Morgado L.N."/>
            <person name="Niskanen T."/>
            <person name="Noordeloos M.E."/>
            <person name="Ohm R.A."/>
            <person name="Ortiz-Santana B."/>
            <person name="Ovrebo C."/>
            <person name="Racz N."/>
            <person name="Riley R."/>
            <person name="Savchenko A."/>
            <person name="Shiryaev A."/>
            <person name="Soop K."/>
            <person name="Spirin V."/>
            <person name="Szebenyi C."/>
            <person name="Tomsovsky M."/>
            <person name="Tulloss R.E."/>
            <person name="Uehling J."/>
            <person name="Grigoriev I.V."/>
            <person name="Vagvolgyi C."/>
            <person name="Papp T."/>
            <person name="Martin F.M."/>
            <person name="Miettinen O."/>
            <person name="Hibbett D.S."/>
            <person name="Nagy L.G."/>
        </authorList>
    </citation>
    <scope>NUCLEOTIDE SEQUENCE [LARGE SCALE GENOMIC DNA]</scope>
    <source>
        <strain evidence="1 2">NL-1719</strain>
    </source>
</reference>
<dbReference type="Proteomes" id="UP000308600">
    <property type="component" value="Unassembled WGS sequence"/>
</dbReference>
<sequence length="876" mass="98284">MTRPTNQPHLPGPPQTLISRITHLQNLCKGLPSTLPLDPAESNYNFWLDPEKVADFGPLGAFSSSMEICFQTYLAKNETIHFTERGQRLDALISTMKAAVKTMTNADREVFREAWLERLIKAALSDGAKIPKRQRSISPPAPAKRAKESIVMLSDEEDLPVSPSPVLQLVQPSPSFPVPPSHPACHSTKGPLLPTTDTVLKQAALTNLWRPLSEYTAAEKQAQDAIPAKRSKEKEEERVEHERELGRKRQRVFCQKKRMQSQEETPAKNVNQVLMENADMNTETSGAPTLSATDIAEISRAGKEGWRKGRNGKLGGAVQQRATRTNWLHPFLWSSIDAAVCKADWNMEYAVKILQRDNPVLFKHIRHSTIWKWKDPDARAWSPHTLEQIQICHALAGSGRTGVLTKYPDVSKDIKQRLRELRTSGVPVNVVTTRSIMLAVINKEQPGLLSSEFKCSERYVRTFLQSVMNWTPRQATRAAAHIPPDADVVCERTLFRIVYAMRWERILPKLLVNGDQMGVYVLPSASRTFHDKGAVQVDAIAKEEKRAFTLFVATTPTGVALPFQQIWGGKTNQCLPQPGAPGLEEAIQHGFDLTVAASAKNPRSHFSTLKTMKEWVKNVIEPYRKSVIEADPELKEKQKMILYIDAYPVHTGEEFRTWVFKNYPSIIVIYVPHNCTPIFQPADVGLQRPIKHILKQALFQYLVDTHQQQLNASVAGLVKAFNFLHSPDGRDLIKKAWEKTTVKKWCLSEDCLTSTETYDALDNYLKTDTTLHKEIVSRLGRVEGVDKGQEAPESIDHSSEDDTDIPLDSVISDTIGESSRTGTNTSSGLGVPFTVENVHCTEGQLIAGGDDEDVWNFNDEGNRWADYKAPDEPEHI</sequence>
<accession>A0ACD2ZY29</accession>
<proteinExistence type="predicted"/>
<organism evidence="1 2">
    <name type="scientific">Pluteus cervinus</name>
    <dbReference type="NCBI Taxonomy" id="181527"/>
    <lineage>
        <taxon>Eukaryota</taxon>
        <taxon>Fungi</taxon>
        <taxon>Dikarya</taxon>
        <taxon>Basidiomycota</taxon>
        <taxon>Agaricomycotina</taxon>
        <taxon>Agaricomycetes</taxon>
        <taxon>Agaricomycetidae</taxon>
        <taxon>Agaricales</taxon>
        <taxon>Pluteineae</taxon>
        <taxon>Pluteaceae</taxon>
        <taxon>Pluteus</taxon>
    </lineage>
</organism>
<name>A0ACD2ZY29_9AGAR</name>
<protein>
    <submittedName>
        <fullName evidence="1">Uncharacterized protein</fullName>
    </submittedName>
</protein>
<evidence type="ECO:0000313" key="2">
    <source>
        <dbReference type="Proteomes" id="UP000308600"/>
    </source>
</evidence>
<dbReference type="EMBL" id="ML209348">
    <property type="protein sequence ID" value="TFK58463.1"/>
    <property type="molecule type" value="Genomic_DNA"/>
</dbReference>
<keyword evidence="2" id="KW-1185">Reference proteome</keyword>
<gene>
    <name evidence="1" type="ORF">BDN72DRAFT_906705</name>
</gene>
<evidence type="ECO:0000313" key="1">
    <source>
        <dbReference type="EMBL" id="TFK58463.1"/>
    </source>
</evidence>